<name>A0AAV9UAS8_9PEZI</name>
<evidence type="ECO:0000313" key="2">
    <source>
        <dbReference type="EMBL" id="KAK6336568.1"/>
    </source>
</evidence>
<reference evidence="2 3" key="1">
    <citation type="submission" date="2019-10" db="EMBL/GenBank/DDBJ databases">
        <authorList>
            <person name="Palmer J.M."/>
        </authorList>
    </citation>
    <scope>NUCLEOTIDE SEQUENCE [LARGE SCALE GENOMIC DNA]</scope>
    <source>
        <strain evidence="2 3">TWF696</strain>
    </source>
</reference>
<feature type="domain" description="HNH nuclease" evidence="1">
    <location>
        <begin position="40"/>
        <end position="132"/>
    </location>
</feature>
<dbReference type="AlphaFoldDB" id="A0AAV9UAS8"/>
<organism evidence="2 3">
    <name type="scientific">Orbilia brochopaga</name>
    <dbReference type="NCBI Taxonomy" id="3140254"/>
    <lineage>
        <taxon>Eukaryota</taxon>
        <taxon>Fungi</taxon>
        <taxon>Dikarya</taxon>
        <taxon>Ascomycota</taxon>
        <taxon>Pezizomycotina</taxon>
        <taxon>Orbiliomycetes</taxon>
        <taxon>Orbiliales</taxon>
        <taxon>Orbiliaceae</taxon>
        <taxon>Orbilia</taxon>
    </lineage>
</organism>
<dbReference type="Pfam" id="PF13391">
    <property type="entry name" value="HNH_2"/>
    <property type="match status" value="1"/>
</dbReference>
<comment type="caution">
    <text evidence="2">The sequence shown here is derived from an EMBL/GenBank/DDBJ whole genome shotgun (WGS) entry which is preliminary data.</text>
</comment>
<keyword evidence="3" id="KW-1185">Reference proteome</keyword>
<dbReference type="EMBL" id="JAVHNQ010000011">
    <property type="protein sequence ID" value="KAK6336568.1"/>
    <property type="molecule type" value="Genomic_DNA"/>
</dbReference>
<protein>
    <recommendedName>
        <fullName evidence="1">HNH nuclease domain-containing protein</fullName>
    </recommendedName>
</protein>
<evidence type="ECO:0000259" key="1">
    <source>
        <dbReference type="Pfam" id="PF13391"/>
    </source>
</evidence>
<dbReference type="InterPro" id="IPR003615">
    <property type="entry name" value="HNH_nuc"/>
</dbReference>
<evidence type="ECO:0000313" key="3">
    <source>
        <dbReference type="Proteomes" id="UP001375240"/>
    </source>
</evidence>
<proteinExistence type="predicted"/>
<sequence>MSTPSTELAKQDPFTKAFVESLTADTGAFEGDVKKMYSECVITKTHTRFDNLVCGPGYVAAHIVPQKFWYAFPNQFNIHSPEIYPQNVTPSSVTTQESDLRTRMSSTWMVSNGLLLRSDIHEMFDRRLIAIHPVTHKVRLFAAMPSVIQYHGNIIQWEGSSKPSFEALSFHYEQCVLENVGAHATGLVKHAVRNIWLDTINNIARKAQLPVSSATERLSLGVDGGADLDDARGHRSTNREKIISWLEKFNI</sequence>
<gene>
    <name evidence="2" type="ORF">TWF696_002117</name>
</gene>
<accession>A0AAV9UAS8</accession>
<dbReference type="Proteomes" id="UP001375240">
    <property type="component" value="Unassembled WGS sequence"/>
</dbReference>